<evidence type="ECO:0000256" key="3">
    <source>
        <dbReference type="ARBA" id="ARBA00022525"/>
    </source>
</evidence>
<dbReference type="GO" id="GO:0016829">
    <property type="term" value="F:lyase activity"/>
    <property type="evidence" value="ECO:0007669"/>
    <property type="project" value="UniProtKB-KW"/>
</dbReference>
<feature type="chain" id="PRO_5045061610" evidence="6">
    <location>
        <begin position="28"/>
        <end position="977"/>
    </location>
</feature>
<feature type="domain" description="Carbohydrate-binding module family 96" evidence="10">
    <location>
        <begin position="807"/>
        <end position="975"/>
    </location>
</feature>
<keyword evidence="4 6" id="KW-0732">Signal</keyword>
<dbReference type="CDD" id="cd01083">
    <property type="entry name" value="GAG_Lyase"/>
    <property type="match status" value="1"/>
</dbReference>
<evidence type="ECO:0000313" key="12">
    <source>
        <dbReference type="Proteomes" id="UP001592582"/>
    </source>
</evidence>
<dbReference type="InterPro" id="IPR004103">
    <property type="entry name" value="Lyase_8_C"/>
</dbReference>
<dbReference type="InterPro" id="IPR003159">
    <property type="entry name" value="Lyase_8_central_dom"/>
</dbReference>
<dbReference type="EMBL" id="JBHEZX010000001">
    <property type="protein sequence ID" value="MFC1408238.1"/>
    <property type="molecule type" value="Genomic_DNA"/>
</dbReference>
<comment type="caution">
    <text evidence="11">The sequence shown here is derived from an EMBL/GenBank/DDBJ whole genome shotgun (WGS) entry which is preliminary data.</text>
</comment>
<evidence type="ECO:0000259" key="8">
    <source>
        <dbReference type="Pfam" id="PF02884"/>
    </source>
</evidence>
<dbReference type="InterPro" id="IPR014718">
    <property type="entry name" value="GH-type_carb-bd"/>
</dbReference>
<dbReference type="InterPro" id="IPR011013">
    <property type="entry name" value="Gal_mutarotase_sf_dom"/>
</dbReference>
<dbReference type="InterPro" id="IPR012970">
    <property type="entry name" value="Lyase_8_alpha_N"/>
</dbReference>
<feature type="domain" description="Polysaccharide lyase family 8 C-terminal" evidence="8">
    <location>
        <begin position="686"/>
        <end position="748"/>
    </location>
</feature>
<dbReference type="PANTHER" id="PTHR38481:SF1">
    <property type="entry name" value="HYALURONATE LYASE"/>
    <property type="match status" value="1"/>
</dbReference>
<feature type="domain" description="Polysaccharide lyase 8 N-terminal alpha-helical" evidence="9">
    <location>
        <begin position="45"/>
        <end position="368"/>
    </location>
</feature>
<dbReference type="InterPro" id="IPR055372">
    <property type="entry name" value="CBM96"/>
</dbReference>
<proteinExistence type="inferred from homology"/>
<feature type="signal peptide" evidence="6">
    <location>
        <begin position="1"/>
        <end position="27"/>
    </location>
</feature>
<dbReference type="SUPFAM" id="SSF74650">
    <property type="entry name" value="Galactose mutarotase-like"/>
    <property type="match status" value="1"/>
</dbReference>
<dbReference type="SUPFAM" id="SSF49863">
    <property type="entry name" value="Hyaluronate lyase-like, C-terminal domain"/>
    <property type="match status" value="1"/>
</dbReference>
<name>A0ABV6V3I2_9ACTN</name>
<dbReference type="RefSeq" id="WP_380501879.1">
    <property type="nucleotide sequence ID" value="NZ_JBHEZX010000001.1"/>
</dbReference>
<dbReference type="NCBIfam" id="NF033679">
    <property type="entry name" value="DNRLRE_dom"/>
    <property type="match status" value="1"/>
</dbReference>
<evidence type="ECO:0000256" key="6">
    <source>
        <dbReference type="SAM" id="SignalP"/>
    </source>
</evidence>
<evidence type="ECO:0000259" key="9">
    <source>
        <dbReference type="Pfam" id="PF08124"/>
    </source>
</evidence>
<dbReference type="Pfam" id="PF08124">
    <property type="entry name" value="Lyase_8_N"/>
    <property type="match status" value="1"/>
</dbReference>
<dbReference type="SUPFAM" id="SSF48230">
    <property type="entry name" value="Chondroitin AC/alginate lyase"/>
    <property type="match status" value="1"/>
</dbReference>
<dbReference type="Gene3D" id="2.60.220.10">
    <property type="entry name" value="Polysaccharide lyase family 8-like, C-terminal"/>
    <property type="match status" value="1"/>
</dbReference>
<evidence type="ECO:0000256" key="1">
    <source>
        <dbReference type="ARBA" id="ARBA00004613"/>
    </source>
</evidence>
<dbReference type="InterPro" id="IPR011071">
    <property type="entry name" value="Lyase_8-like_C"/>
</dbReference>
<evidence type="ECO:0000313" key="11">
    <source>
        <dbReference type="EMBL" id="MFC1408238.1"/>
    </source>
</evidence>
<dbReference type="InterPro" id="IPR038970">
    <property type="entry name" value="Lyase_8"/>
</dbReference>
<organism evidence="11 12">
    <name type="scientific">Streptacidiphilus alkalitolerans</name>
    <dbReference type="NCBI Taxonomy" id="3342712"/>
    <lineage>
        <taxon>Bacteria</taxon>
        <taxon>Bacillati</taxon>
        <taxon>Actinomycetota</taxon>
        <taxon>Actinomycetes</taxon>
        <taxon>Kitasatosporales</taxon>
        <taxon>Streptomycetaceae</taxon>
        <taxon>Streptacidiphilus</taxon>
    </lineage>
</organism>
<evidence type="ECO:0000259" key="7">
    <source>
        <dbReference type="Pfam" id="PF02278"/>
    </source>
</evidence>
<keyword evidence="3" id="KW-0964">Secreted</keyword>
<comment type="similarity">
    <text evidence="2">Belongs to the polysaccharide lyase 8 family.</text>
</comment>
<dbReference type="PANTHER" id="PTHR38481">
    <property type="entry name" value="HYALURONATE LYASE"/>
    <property type="match status" value="1"/>
</dbReference>
<accession>A0ABV6V3I2</accession>
<dbReference type="Pfam" id="PF02278">
    <property type="entry name" value="Lyase_8"/>
    <property type="match status" value="1"/>
</dbReference>
<dbReference type="Proteomes" id="UP001592582">
    <property type="component" value="Unassembled WGS sequence"/>
</dbReference>
<feature type="domain" description="Polysaccharide lyase family 8 central" evidence="7">
    <location>
        <begin position="417"/>
        <end position="670"/>
    </location>
</feature>
<dbReference type="InterPro" id="IPR008929">
    <property type="entry name" value="Chondroitin_lyas"/>
</dbReference>
<keyword evidence="12" id="KW-1185">Reference proteome</keyword>
<dbReference type="InterPro" id="IPR006311">
    <property type="entry name" value="TAT_signal"/>
</dbReference>
<evidence type="ECO:0000259" key="10">
    <source>
        <dbReference type="Pfam" id="PF24517"/>
    </source>
</evidence>
<evidence type="ECO:0000256" key="5">
    <source>
        <dbReference type="ARBA" id="ARBA00023239"/>
    </source>
</evidence>
<keyword evidence="5 11" id="KW-0456">Lyase</keyword>
<protein>
    <submittedName>
        <fullName evidence="11">Polysaccharide lyase family 8 super-sandwich domain-containing protein</fullName>
    </submittedName>
</protein>
<dbReference type="Pfam" id="PF02884">
    <property type="entry name" value="Lyase_8_C"/>
    <property type="match status" value="1"/>
</dbReference>
<evidence type="ECO:0000256" key="2">
    <source>
        <dbReference type="ARBA" id="ARBA00006699"/>
    </source>
</evidence>
<sequence>MATLFSRRRLLQVGAAGAVLAGTAQWAAPTAARAADAYDGLRTGWLQLLTGTGFDATAAPFAAALATIGSQAAGYRSSMAAASSSLWSDLPLGSVSANVSTSCNRLKTMALAWAQPGTGLTGDADLATAVTTGLDYLCAHAYTATAATYDNWWDWQIGSPEALLDTAVLVYGQLGPTQIAGYCAAVDHYVPDSAVAAYTGTSTGANRVDLCRVIALRGVLGKSSAKLATASAALSPVFPYVLTGDGLYPDGSFVQHSVVPYTGSYGEVMISGLSRMLALLAGSSWAVTDPARQNLFDSVATAYAPFLYNGLVMDGVVGRAISRGLMKTDPLQIQQDDHRRGHTLVSDILRLADSGVAGAAQSAQWKAMAKGWMQRDYYSPFLSDATLGVPELARAQSLLGDSSVTAAAEPDGSRVFGMDRAVHRRATWAATVSMCSARTTYYETGNGENVRGWHTNAGLLSWWGSTYGDGQYSDAFWPTVNPYRLPGTTVSSKALADGAGGTWGASHPAAVWAGGATDGSYAAVGQDVRGLSSTLSGKKSWFFLDDSVMCLGAGISCTDGVPVETVVDNRNLGAAGTHSLTVNGAAQPTTLGWSAQFTGATSIAIGGFGGYVFPGGATVNALREARTGAWSDLNSGGTTTAQTRRYLTLWFAHGTDPSAAAYSYLLLPGATPAATAARAAAPTVGVLANSATVQAISDSASGVTAANFFAAGSAGPITVSAPCSVLVREQGGKLTVSVADPSRLAATVRVTVARSGYTAATAGPGISVLTSSGGITVLAETGGAQGASRTATLSGSGTAVVPATATLLAPVADSYVRDGSAYNTVNYGAATTLTVKNTDTSGSGYARQALLKFDTSAVGGTVARAVLWVNGCVADSGGTQSTLQAFATAGHSWTESGVTWNTAPALGAAQGTGQLSSAADWVGLDVTAAVAASSVAAGGDGTASLAVWEPLGAVGLAVLLNSRENGANPPLLQIITH</sequence>
<dbReference type="PROSITE" id="PS51318">
    <property type="entry name" value="TAT"/>
    <property type="match status" value="1"/>
</dbReference>
<evidence type="ECO:0000256" key="4">
    <source>
        <dbReference type="ARBA" id="ARBA00022729"/>
    </source>
</evidence>
<dbReference type="Gene3D" id="1.50.10.100">
    <property type="entry name" value="Chondroitin AC/alginate lyase"/>
    <property type="match status" value="1"/>
</dbReference>
<reference evidence="11 12" key="1">
    <citation type="submission" date="2024-09" db="EMBL/GenBank/DDBJ databases">
        <authorList>
            <person name="Lee S.D."/>
        </authorList>
    </citation>
    <scope>NUCLEOTIDE SEQUENCE [LARGE SCALE GENOMIC DNA]</scope>
    <source>
        <strain evidence="11 12">N1-1</strain>
    </source>
</reference>
<dbReference type="Pfam" id="PF24517">
    <property type="entry name" value="CBM96"/>
    <property type="match status" value="1"/>
</dbReference>
<dbReference type="Gene3D" id="2.70.98.10">
    <property type="match status" value="1"/>
</dbReference>
<gene>
    <name evidence="11" type="ORF">ACEZDG_02970</name>
</gene>
<comment type="subcellular location">
    <subcellularLocation>
        <location evidence="1">Secreted</location>
    </subcellularLocation>
</comment>